<dbReference type="Gene3D" id="1.10.60.30">
    <property type="entry name" value="PSPTO4464-like domains"/>
    <property type="match status" value="2"/>
</dbReference>
<dbReference type="InterPro" id="IPR006839">
    <property type="entry name" value="DarP"/>
</dbReference>
<reference evidence="7 8" key="1">
    <citation type="submission" date="2019-09" db="EMBL/GenBank/DDBJ databases">
        <title>Draft genome sequences of 48 bacterial type strains from the CCUG.</title>
        <authorList>
            <person name="Tunovic T."/>
            <person name="Pineiro-Iglesias B."/>
            <person name="Unosson C."/>
            <person name="Inganas E."/>
            <person name="Ohlen M."/>
            <person name="Cardew S."/>
            <person name="Jensie-Markopoulos S."/>
            <person name="Salva-Serra F."/>
            <person name="Jaen-Luchoro D."/>
            <person name="Karlsson R."/>
            <person name="Svensson-Stadler L."/>
            <person name="Chun J."/>
            <person name="Moore E."/>
        </authorList>
    </citation>
    <scope>NUCLEOTIDE SEQUENCE [LARGE SCALE GENOMIC DNA]</scope>
    <source>
        <strain evidence="7 8">CCUG 30977</strain>
    </source>
</reference>
<evidence type="ECO:0000313" key="7">
    <source>
        <dbReference type="EMBL" id="KAB0583770.1"/>
    </source>
</evidence>
<comment type="similarity">
    <text evidence="5">Belongs to the DarP family.</text>
</comment>
<dbReference type="OrthoDB" id="5293604at2"/>
<dbReference type="Pfam" id="PF04751">
    <property type="entry name" value="DarP"/>
    <property type="match status" value="1"/>
</dbReference>
<dbReference type="GO" id="GO:1902626">
    <property type="term" value="P:assembly of large subunit precursor of preribosome"/>
    <property type="evidence" value="ECO:0007669"/>
    <property type="project" value="UniProtKB-UniRule"/>
</dbReference>
<accession>A0A643FDY0</accession>
<proteinExistence type="inferred from homology"/>
<gene>
    <name evidence="5" type="primary">darP</name>
    <name evidence="7" type="ORF">F7Q92_06805</name>
</gene>
<evidence type="ECO:0000256" key="2">
    <source>
        <dbReference type="ARBA" id="ARBA00022517"/>
    </source>
</evidence>
<comment type="caution">
    <text evidence="7">The sequence shown here is derived from an EMBL/GenBank/DDBJ whole genome shotgun (WGS) entry which is preliminary data.</text>
</comment>
<protein>
    <recommendedName>
        <fullName evidence="5">Dual-action ribosomal maturation protein DarP</fullName>
    </recommendedName>
    <alternativeName>
        <fullName evidence="5">Large ribosomal subunit assembly factor DarP</fullName>
    </alternativeName>
</protein>
<dbReference type="GO" id="GO:0005829">
    <property type="term" value="C:cytosol"/>
    <property type="evidence" value="ECO:0007669"/>
    <property type="project" value="TreeGrafter"/>
</dbReference>
<feature type="region of interest" description="Disordered" evidence="6">
    <location>
        <begin position="1"/>
        <end position="27"/>
    </location>
</feature>
<dbReference type="AlphaFoldDB" id="A0A643FDY0"/>
<dbReference type="PIRSF" id="PIRSF016183">
    <property type="entry name" value="UCP016183"/>
    <property type="match status" value="1"/>
</dbReference>
<dbReference type="CDD" id="cd16331">
    <property type="entry name" value="YjgA-like"/>
    <property type="match status" value="1"/>
</dbReference>
<evidence type="ECO:0000256" key="5">
    <source>
        <dbReference type="HAMAP-Rule" id="MF_00765"/>
    </source>
</evidence>
<organism evidence="7 8">
    <name type="scientific">Ideonella dechloratans</name>
    <dbReference type="NCBI Taxonomy" id="36863"/>
    <lineage>
        <taxon>Bacteria</taxon>
        <taxon>Pseudomonadati</taxon>
        <taxon>Pseudomonadota</taxon>
        <taxon>Betaproteobacteria</taxon>
        <taxon>Burkholderiales</taxon>
        <taxon>Sphaerotilaceae</taxon>
        <taxon>Ideonella</taxon>
    </lineage>
</organism>
<comment type="function">
    <text evidence="5">Member of a network of 50S ribosomal subunit biogenesis factors which assembles along the 30S-50S interface, preventing incorrect 23S rRNA structures from forming. Promotes peptidyl transferase center (PTC) maturation.</text>
</comment>
<keyword evidence="4 5" id="KW-0694">RNA-binding</keyword>
<dbReference type="SUPFAM" id="SSF158710">
    <property type="entry name" value="PSPTO4464-like"/>
    <property type="match status" value="1"/>
</dbReference>
<comment type="subcellular location">
    <subcellularLocation>
        <location evidence="5">Cytoplasm</location>
    </subcellularLocation>
    <text evidence="5">Associates with late stage pre-50S ribosomal subunits.</text>
</comment>
<dbReference type="InterPro" id="IPR023153">
    <property type="entry name" value="DarP_sf"/>
</dbReference>
<dbReference type="EMBL" id="VZPB01000011">
    <property type="protein sequence ID" value="KAB0583770.1"/>
    <property type="molecule type" value="Genomic_DNA"/>
</dbReference>
<dbReference type="NCBIfam" id="NF003593">
    <property type="entry name" value="PRK05255.1-1"/>
    <property type="match status" value="1"/>
</dbReference>
<evidence type="ECO:0000256" key="3">
    <source>
        <dbReference type="ARBA" id="ARBA00022730"/>
    </source>
</evidence>
<feature type="compositionally biased region" description="Low complexity" evidence="6">
    <location>
        <begin position="1"/>
        <end position="12"/>
    </location>
</feature>
<evidence type="ECO:0000313" key="8">
    <source>
        <dbReference type="Proteomes" id="UP000430120"/>
    </source>
</evidence>
<dbReference type="PANTHER" id="PTHR38101:SF1">
    <property type="entry name" value="UPF0307 PROTEIN YJGA"/>
    <property type="match status" value="1"/>
</dbReference>
<keyword evidence="1 5" id="KW-0963">Cytoplasm</keyword>
<feature type="compositionally biased region" description="Acidic residues" evidence="6">
    <location>
        <begin position="192"/>
        <end position="203"/>
    </location>
</feature>
<dbReference type="Proteomes" id="UP000430120">
    <property type="component" value="Unassembled WGS sequence"/>
</dbReference>
<name>A0A643FDY0_IDEDE</name>
<keyword evidence="8" id="KW-1185">Reference proteome</keyword>
<dbReference type="GO" id="GO:0019843">
    <property type="term" value="F:rRNA binding"/>
    <property type="evidence" value="ECO:0007669"/>
    <property type="project" value="UniProtKB-UniRule"/>
</dbReference>
<dbReference type="GO" id="GO:0043022">
    <property type="term" value="F:ribosome binding"/>
    <property type="evidence" value="ECO:0007669"/>
    <property type="project" value="UniProtKB-UniRule"/>
</dbReference>
<dbReference type="HAMAP" id="MF_00765">
    <property type="entry name" value="DarP"/>
    <property type="match status" value="1"/>
</dbReference>
<sequence length="203" mass="22559">MRAAPSRSAPADSADDFDTDGRPSKSALKRQMHELQALGLALAELPVSRSSKLDLPEQLRDALKEYHRTRSHEGRRRQLQFIGKLMRQIDPEPVREAVAAFKLGSAAETLALHEVERWREELMASDDAVTRWMADHPETDAQQLRNLLRSARKDAGKAAPTDGQGQRHGRAYRDLFQLIKSALTAPGTAPAADEDADDEADDE</sequence>
<keyword evidence="2 5" id="KW-0690">Ribosome biogenesis</keyword>
<evidence type="ECO:0000256" key="1">
    <source>
        <dbReference type="ARBA" id="ARBA00022490"/>
    </source>
</evidence>
<dbReference type="RefSeq" id="WP_151123432.1">
    <property type="nucleotide sequence ID" value="NZ_CP088081.1"/>
</dbReference>
<dbReference type="PANTHER" id="PTHR38101">
    <property type="entry name" value="UPF0307 PROTEIN YJGA"/>
    <property type="match status" value="1"/>
</dbReference>
<evidence type="ECO:0000256" key="6">
    <source>
        <dbReference type="SAM" id="MobiDB-lite"/>
    </source>
</evidence>
<feature type="region of interest" description="Disordered" evidence="6">
    <location>
        <begin position="183"/>
        <end position="203"/>
    </location>
</feature>
<keyword evidence="3 5" id="KW-0699">rRNA-binding</keyword>
<evidence type="ECO:0000256" key="4">
    <source>
        <dbReference type="ARBA" id="ARBA00022884"/>
    </source>
</evidence>